<dbReference type="PROSITE" id="PS50893">
    <property type="entry name" value="ABC_TRANSPORTER_2"/>
    <property type="match status" value="1"/>
</dbReference>
<dbReference type="SMART" id="SM00382">
    <property type="entry name" value="AAA"/>
    <property type="match status" value="1"/>
</dbReference>
<dbReference type="InterPro" id="IPR003593">
    <property type="entry name" value="AAA+_ATPase"/>
</dbReference>
<feature type="domain" description="ABC transporter" evidence="4">
    <location>
        <begin position="5"/>
        <end position="228"/>
    </location>
</feature>
<keyword evidence="2" id="KW-0547">Nucleotide-binding</keyword>
<dbReference type="Pfam" id="PF00005">
    <property type="entry name" value="ABC_tran"/>
    <property type="match status" value="1"/>
</dbReference>
<evidence type="ECO:0000256" key="3">
    <source>
        <dbReference type="ARBA" id="ARBA00022840"/>
    </source>
</evidence>
<keyword evidence="1" id="KW-0813">Transport</keyword>
<dbReference type="AlphaFoldDB" id="A0A101K672"/>
<gene>
    <name evidence="5" type="ORF">RO03_01570</name>
</gene>
<keyword evidence="3 5" id="KW-0067">ATP-binding</keyword>
<dbReference type="EMBL" id="LMVH01000001">
    <property type="protein sequence ID" value="KUL98249.1"/>
    <property type="molecule type" value="Genomic_DNA"/>
</dbReference>
<evidence type="ECO:0000313" key="5">
    <source>
        <dbReference type="EMBL" id="KUL98249.1"/>
    </source>
</evidence>
<organism evidence="5 6">
    <name type="scientific">Fusobacterium nucleatum subsp. nucleatum</name>
    <dbReference type="NCBI Taxonomy" id="76856"/>
    <lineage>
        <taxon>Bacteria</taxon>
        <taxon>Fusobacteriati</taxon>
        <taxon>Fusobacteriota</taxon>
        <taxon>Fusobacteriia</taxon>
        <taxon>Fusobacteriales</taxon>
        <taxon>Fusobacteriaceae</taxon>
        <taxon>Fusobacterium</taxon>
    </lineage>
</organism>
<dbReference type="InterPro" id="IPR050319">
    <property type="entry name" value="ABC_transp_ATP-bind"/>
</dbReference>
<proteinExistence type="predicted"/>
<dbReference type="SUPFAM" id="SSF52540">
    <property type="entry name" value="P-loop containing nucleoside triphosphate hydrolases"/>
    <property type="match status" value="1"/>
</dbReference>
<dbReference type="CDD" id="cd03257">
    <property type="entry name" value="ABC_NikE_OppD_transporters"/>
    <property type="match status" value="1"/>
</dbReference>
<name>A0A101K672_FUSNC</name>
<dbReference type="RefSeq" id="WP_059222430.1">
    <property type="nucleotide sequence ID" value="NZ_LMVH01000001.1"/>
</dbReference>
<dbReference type="OrthoDB" id="594396at2"/>
<dbReference type="PANTHER" id="PTHR43776">
    <property type="entry name" value="TRANSPORT ATP-BINDING PROTEIN"/>
    <property type="match status" value="1"/>
</dbReference>
<evidence type="ECO:0000256" key="2">
    <source>
        <dbReference type="ARBA" id="ARBA00022741"/>
    </source>
</evidence>
<dbReference type="PROSITE" id="PS00211">
    <property type="entry name" value="ABC_TRANSPORTER_1"/>
    <property type="match status" value="1"/>
</dbReference>
<dbReference type="PANTHER" id="PTHR43776:SF8">
    <property type="entry name" value="ABC TRANSPORTER, ATP-BINDING PROTEIN"/>
    <property type="match status" value="1"/>
</dbReference>
<dbReference type="Gene3D" id="3.40.50.300">
    <property type="entry name" value="P-loop containing nucleotide triphosphate hydrolases"/>
    <property type="match status" value="1"/>
</dbReference>
<sequence>MIGILEIKNLTKIYKNNNIEFKVFENLNFKFEENTIYSLVGKSGCGKSTLSHIINMLELPTKGTVCFNGINICELSNKEKISKRKDLQLVLQDGKSALDSQHKIDFLIKEPMRNLLKISTQELNKRTKNILKDFHIPESYLSKKVYELSGGEQQRICIARAFSVEPKFITLDESLSGQDPIIRKELLDNIKRFKQKNNCTILLVTHDIEIAEYIADKIILMNKESLKIKE</sequence>
<evidence type="ECO:0000313" key="6">
    <source>
        <dbReference type="Proteomes" id="UP000054800"/>
    </source>
</evidence>
<evidence type="ECO:0000259" key="4">
    <source>
        <dbReference type="PROSITE" id="PS50893"/>
    </source>
</evidence>
<dbReference type="GO" id="GO:0005524">
    <property type="term" value="F:ATP binding"/>
    <property type="evidence" value="ECO:0007669"/>
    <property type="project" value="UniProtKB-KW"/>
</dbReference>
<dbReference type="InterPro" id="IPR017871">
    <property type="entry name" value="ABC_transporter-like_CS"/>
</dbReference>
<dbReference type="InterPro" id="IPR027417">
    <property type="entry name" value="P-loop_NTPase"/>
</dbReference>
<reference evidence="5 6" key="1">
    <citation type="submission" date="2015-10" db="EMBL/GenBank/DDBJ databases">
        <authorList>
            <person name="Gilbert D.G."/>
        </authorList>
    </citation>
    <scope>NUCLEOTIDE SEQUENCE [LARGE SCALE GENOMIC DNA]</scope>
    <source>
        <strain evidence="5 6">ChDC F311</strain>
    </source>
</reference>
<comment type="caution">
    <text evidence="5">The sequence shown here is derived from an EMBL/GenBank/DDBJ whole genome shotgun (WGS) entry which is preliminary data.</text>
</comment>
<dbReference type="InterPro" id="IPR003439">
    <property type="entry name" value="ABC_transporter-like_ATP-bd"/>
</dbReference>
<dbReference type="GO" id="GO:0016887">
    <property type="term" value="F:ATP hydrolysis activity"/>
    <property type="evidence" value="ECO:0007669"/>
    <property type="project" value="InterPro"/>
</dbReference>
<accession>A0A101K672</accession>
<evidence type="ECO:0000256" key="1">
    <source>
        <dbReference type="ARBA" id="ARBA00022448"/>
    </source>
</evidence>
<dbReference type="Proteomes" id="UP000054800">
    <property type="component" value="Unassembled WGS sequence"/>
</dbReference>
<dbReference type="GO" id="GO:0055085">
    <property type="term" value="P:transmembrane transport"/>
    <property type="evidence" value="ECO:0007669"/>
    <property type="project" value="UniProtKB-ARBA"/>
</dbReference>
<protein>
    <submittedName>
        <fullName evidence="5">Nickel ABC transporter ATP-binding protein</fullName>
    </submittedName>
</protein>